<evidence type="ECO:0000256" key="4">
    <source>
        <dbReference type="SAM" id="MobiDB-lite"/>
    </source>
</evidence>
<name>A0A6A5WZY3_9PLEO</name>
<dbReference type="InterPro" id="IPR036322">
    <property type="entry name" value="WD40_repeat_dom_sf"/>
</dbReference>
<dbReference type="GO" id="GO:0005634">
    <property type="term" value="C:nucleus"/>
    <property type="evidence" value="ECO:0007669"/>
    <property type="project" value="UniProtKB-SubCell"/>
</dbReference>
<protein>
    <recommendedName>
        <fullName evidence="7">Transcription factor TFIIIC complex subunit Tfc6</fullName>
    </recommendedName>
</protein>
<dbReference type="GO" id="GO:0006383">
    <property type="term" value="P:transcription by RNA polymerase III"/>
    <property type="evidence" value="ECO:0007669"/>
    <property type="project" value="TreeGrafter"/>
</dbReference>
<evidence type="ECO:0000313" key="5">
    <source>
        <dbReference type="EMBL" id="KAF2007127.1"/>
    </source>
</evidence>
<dbReference type="InterPro" id="IPR052416">
    <property type="entry name" value="GTF3C_component"/>
</dbReference>
<dbReference type="Proteomes" id="UP000799779">
    <property type="component" value="Unassembled WGS sequence"/>
</dbReference>
<gene>
    <name evidence="5" type="ORF">P154DRAFT_517530</name>
</gene>
<dbReference type="GO" id="GO:0000127">
    <property type="term" value="C:transcription factor TFIIIC complex"/>
    <property type="evidence" value="ECO:0007669"/>
    <property type="project" value="TreeGrafter"/>
</dbReference>
<evidence type="ECO:0000256" key="1">
    <source>
        <dbReference type="ARBA" id="ARBA00004123"/>
    </source>
</evidence>
<keyword evidence="6" id="KW-1185">Reference proteome</keyword>
<reference evidence="5" key="1">
    <citation type="journal article" date="2020" name="Stud. Mycol.">
        <title>101 Dothideomycetes genomes: a test case for predicting lifestyles and emergence of pathogens.</title>
        <authorList>
            <person name="Haridas S."/>
            <person name="Albert R."/>
            <person name="Binder M."/>
            <person name="Bloem J."/>
            <person name="Labutti K."/>
            <person name="Salamov A."/>
            <person name="Andreopoulos B."/>
            <person name="Baker S."/>
            <person name="Barry K."/>
            <person name="Bills G."/>
            <person name="Bluhm B."/>
            <person name="Cannon C."/>
            <person name="Castanera R."/>
            <person name="Culley D."/>
            <person name="Daum C."/>
            <person name="Ezra D."/>
            <person name="Gonzalez J."/>
            <person name="Henrissat B."/>
            <person name="Kuo A."/>
            <person name="Liang C."/>
            <person name="Lipzen A."/>
            <person name="Lutzoni F."/>
            <person name="Magnuson J."/>
            <person name="Mondo S."/>
            <person name="Nolan M."/>
            <person name="Ohm R."/>
            <person name="Pangilinan J."/>
            <person name="Park H.-J."/>
            <person name="Ramirez L."/>
            <person name="Alfaro M."/>
            <person name="Sun H."/>
            <person name="Tritt A."/>
            <person name="Yoshinaga Y."/>
            <person name="Zwiers L.-H."/>
            <person name="Turgeon B."/>
            <person name="Goodwin S."/>
            <person name="Spatafora J."/>
            <person name="Crous P."/>
            <person name="Grigoriev I."/>
        </authorList>
    </citation>
    <scope>NUCLEOTIDE SEQUENCE</scope>
    <source>
        <strain evidence="5">CBS 123094</strain>
    </source>
</reference>
<keyword evidence="3" id="KW-0539">Nucleus</keyword>
<organism evidence="5 6">
    <name type="scientific">Amniculicola lignicola CBS 123094</name>
    <dbReference type="NCBI Taxonomy" id="1392246"/>
    <lineage>
        <taxon>Eukaryota</taxon>
        <taxon>Fungi</taxon>
        <taxon>Dikarya</taxon>
        <taxon>Ascomycota</taxon>
        <taxon>Pezizomycotina</taxon>
        <taxon>Dothideomycetes</taxon>
        <taxon>Pleosporomycetidae</taxon>
        <taxon>Pleosporales</taxon>
        <taxon>Amniculicolaceae</taxon>
        <taxon>Amniculicola</taxon>
    </lineage>
</organism>
<feature type="region of interest" description="Disordered" evidence="4">
    <location>
        <begin position="1"/>
        <end position="102"/>
    </location>
</feature>
<dbReference type="AlphaFoldDB" id="A0A6A5WZY3"/>
<dbReference type="PANTHER" id="PTHR15052">
    <property type="entry name" value="RNA POLYMERASE III TRANSCRIPTION INITIATION FACTOR COMPLEX SUBUNIT"/>
    <property type="match status" value="1"/>
</dbReference>
<keyword evidence="2" id="KW-0804">Transcription</keyword>
<dbReference type="EMBL" id="ML977558">
    <property type="protein sequence ID" value="KAF2007127.1"/>
    <property type="molecule type" value="Genomic_DNA"/>
</dbReference>
<comment type="subcellular location">
    <subcellularLocation>
        <location evidence="1">Nucleus</location>
    </subcellularLocation>
</comment>
<accession>A0A6A5WZY3</accession>
<evidence type="ECO:0000256" key="2">
    <source>
        <dbReference type="ARBA" id="ARBA00023163"/>
    </source>
</evidence>
<evidence type="ECO:0000313" key="6">
    <source>
        <dbReference type="Proteomes" id="UP000799779"/>
    </source>
</evidence>
<dbReference type="SUPFAM" id="SSF50978">
    <property type="entry name" value="WD40 repeat-like"/>
    <property type="match status" value="1"/>
</dbReference>
<feature type="compositionally biased region" description="Acidic residues" evidence="4">
    <location>
        <begin position="78"/>
        <end position="88"/>
    </location>
</feature>
<evidence type="ECO:0000256" key="3">
    <source>
        <dbReference type="ARBA" id="ARBA00023242"/>
    </source>
</evidence>
<sequence>MEDVSNELTPRRQSRHTKKVSYALYDPDVEEALRGSGSEVEDEVEKEFSPAPEELEDAELYDRNREVDDRESDSPPSIEEDVRDEDEGTFPKGPLTSRKRAKKAKVQEIGLGVAFVRAPGTQVHSRGIVEKPHNARAKEEGVGVRIGQQKRIEALFGPNHIEFKPVFQTRDTWEDQDALPSRQDGNLRVSYYVNKEAMEKEFMRVKESNIFTYFAKGQETALIDHEQAKKYLRTAGPEKLSMLGGNSQDPELLAMEKGRYIDITKRFEDDKHRRGWIFNLGAHIQETQWAPNEEGNTQFLAVAVKQINPDGYQHPPLAHPKAPAFTATKGFPASIQIWAFRSTDQGALDTIVPPQLKLVICTEWGAPKQFRWCPVPLADIEPLEGENTIYVGLLAGIWSDGRIRILDVSYQGDATETQYVKYSKAAFEATFSDAIPTTLNWLSASSIAVGTTSGALAIWNLLHKSAFPSPDSSLQSHNPRPWFYRTVIDNYILTINSGYPSRPNYVSISSTDGFSRMMDLRSATLDTVVGNKGRNFVTTQAWHEHTQSFLLPDEMYLLRNASVRRYYSNVYSGRMDSTITKVVSSPVHPGILIGSAEGLVMIGNPVMRVLNSKEDVWQLPWFSHEWRGPLKELPVLPKEVDLDGNDDMEDVHPTTLEPGNGTHRKTKSLDEARSTYDEPLACFREALVPKQVNLHIKSGRFPESDFEAKRLTTYEEASAITALAWNPNLKYGTWAVAGMGDGLMRVEDLGIDGPEDKEEDDEVNIVDPKNLEELGEIAVDGIQDG</sequence>
<dbReference type="PANTHER" id="PTHR15052:SF2">
    <property type="entry name" value="GENERAL TRANSCRIPTION FACTOR 3C POLYPEPTIDE 2"/>
    <property type="match status" value="1"/>
</dbReference>
<proteinExistence type="predicted"/>
<evidence type="ECO:0008006" key="7">
    <source>
        <dbReference type="Google" id="ProtNLM"/>
    </source>
</evidence>
<dbReference type="OrthoDB" id="4703at2759"/>